<dbReference type="Proteomes" id="UP000319715">
    <property type="component" value="Unassembled WGS sequence"/>
</dbReference>
<dbReference type="RefSeq" id="WP_141496897.1">
    <property type="nucleotide sequence ID" value="NZ_VICF01000010.1"/>
</dbReference>
<name>A0ABY2ZWP0_9GAMM</name>
<keyword evidence="2" id="KW-1185">Reference proteome</keyword>
<comment type="caution">
    <text evidence="1">The sequence shown here is derived from an EMBL/GenBank/DDBJ whole genome shotgun (WGS) entry which is preliminary data.</text>
</comment>
<sequence length="152" mass="17700">MIKIILLIICCVGVFFFIALDTSGRNTISCKADVAYSWKQNRLNILITQNLHDQKGVISMSGIYYENSKVSAYLAKTVSFSYLQNRNFYYLRSELIINSPQMTMSLSEQKKWLPDFFTEPDKPLLLKIRPYGKDSWIFYSENTPIFICERGH</sequence>
<proteinExistence type="predicted"/>
<reference evidence="1 2" key="1">
    <citation type="submission" date="2019-06" db="EMBL/GenBank/DDBJ databases">
        <title>Pantoea dispersa Assembly.</title>
        <authorList>
            <person name="Wang J."/>
        </authorList>
    </citation>
    <scope>NUCLEOTIDE SEQUENCE [LARGE SCALE GENOMIC DNA]</scope>
    <source>
        <strain evidence="2">bio</strain>
    </source>
</reference>
<evidence type="ECO:0000313" key="2">
    <source>
        <dbReference type="Proteomes" id="UP000319715"/>
    </source>
</evidence>
<accession>A0ABY2ZWP0</accession>
<dbReference type="EMBL" id="VICF01000010">
    <property type="protein sequence ID" value="TQC69998.1"/>
    <property type="molecule type" value="Genomic_DNA"/>
</dbReference>
<gene>
    <name evidence="1" type="ORF">FK492_19940</name>
</gene>
<evidence type="ECO:0008006" key="3">
    <source>
        <dbReference type="Google" id="ProtNLM"/>
    </source>
</evidence>
<organism evidence="1 2">
    <name type="scientific">Pantoea dispersa</name>
    <dbReference type="NCBI Taxonomy" id="59814"/>
    <lineage>
        <taxon>Bacteria</taxon>
        <taxon>Pseudomonadati</taxon>
        <taxon>Pseudomonadota</taxon>
        <taxon>Gammaproteobacteria</taxon>
        <taxon>Enterobacterales</taxon>
        <taxon>Erwiniaceae</taxon>
        <taxon>Pantoea</taxon>
    </lineage>
</organism>
<evidence type="ECO:0000313" key="1">
    <source>
        <dbReference type="EMBL" id="TQC69998.1"/>
    </source>
</evidence>
<protein>
    <recommendedName>
        <fullName evidence="3">FidL-like membrane protein</fullName>
    </recommendedName>
</protein>